<reference evidence="3 4" key="1">
    <citation type="submission" date="2019-05" db="EMBL/GenBank/DDBJ databases">
        <title>Nesterenkonia sp. GY074 isolated from the Southern Atlantic Ocean.</title>
        <authorList>
            <person name="Zhang G."/>
        </authorList>
    </citation>
    <scope>NUCLEOTIDE SEQUENCE [LARGE SCALE GENOMIC DNA]</scope>
    <source>
        <strain evidence="3 4">GY074</strain>
    </source>
</reference>
<dbReference type="Gene3D" id="3.40.1350.10">
    <property type="match status" value="1"/>
</dbReference>
<dbReference type="GO" id="GO:0003677">
    <property type="term" value="F:DNA binding"/>
    <property type="evidence" value="ECO:0007669"/>
    <property type="project" value="InterPro"/>
</dbReference>
<organism evidence="3 4">
    <name type="scientific">Nesterenkonia salmonea</name>
    <dbReference type="NCBI Taxonomy" id="1804987"/>
    <lineage>
        <taxon>Bacteria</taxon>
        <taxon>Bacillati</taxon>
        <taxon>Actinomycetota</taxon>
        <taxon>Actinomycetes</taxon>
        <taxon>Micrococcales</taxon>
        <taxon>Micrococcaceae</taxon>
        <taxon>Nesterenkonia</taxon>
    </lineage>
</organism>
<dbReference type="OrthoDB" id="9803736at2"/>
<dbReference type="InterPro" id="IPR011335">
    <property type="entry name" value="Restrct_endonuc-II-like"/>
</dbReference>
<comment type="caution">
    <text evidence="3">The sequence shown here is derived from an EMBL/GenBank/DDBJ whole genome shotgun (WGS) entry which is preliminary data.</text>
</comment>
<protein>
    <submittedName>
        <fullName evidence="3">Restriction endonuclease</fullName>
    </submittedName>
</protein>
<proteinExistence type="predicted"/>
<dbReference type="Pfam" id="PF04471">
    <property type="entry name" value="Mrr_cat"/>
    <property type="match status" value="1"/>
</dbReference>
<name>A0A5R9BD17_9MICC</name>
<keyword evidence="3" id="KW-0255">Endonuclease</keyword>
<dbReference type="EMBL" id="VAVZ01000009">
    <property type="protein sequence ID" value="TLP98523.1"/>
    <property type="molecule type" value="Genomic_DNA"/>
</dbReference>
<dbReference type="GO" id="GO:0009307">
    <property type="term" value="P:DNA restriction-modification system"/>
    <property type="evidence" value="ECO:0007669"/>
    <property type="project" value="InterPro"/>
</dbReference>
<dbReference type="SUPFAM" id="SSF52980">
    <property type="entry name" value="Restriction endonuclease-like"/>
    <property type="match status" value="1"/>
</dbReference>
<dbReference type="InterPro" id="IPR052906">
    <property type="entry name" value="Type_IV_Methyl-Rstrct_Enzyme"/>
</dbReference>
<dbReference type="InterPro" id="IPR025745">
    <property type="entry name" value="Mrr-like_N_dom"/>
</dbReference>
<dbReference type="PANTHER" id="PTHR30015:SF7">
    <property type="entry name" value="TYPE IV METHYL-DIRECTED RESTRICTION ENZYME ECOKMRR"/>
    <property type="match status" value="1"/>
</dbReference>
<dbReference type="Pfam" id="PF14338">
    <property type="entry name" value="Mrr_N"/>
    <property type="match status" value="1"/>
</dbReference>
<gene>
    <name evidence="3" type="ORF">FEF26_04890</name>
</gene>
<evidence type="ECO:0000313" key="3">
    <source>
        <dbReference type="EMBL" id="TLP98523.1"/>
    </source>
</evidence>
<evidence type="ECO:0000259" key="2">
    <source>
        <dbReference type="Pfam" id="PF14338"/>
    </source>
</evidence>
<feature type="domain" description="Restriction system protein Mrr-like N-terminal" evidence="2">
    <location>
        <begin position="14"/>
        <end position="98"/>
    </location>
</feature>
<evidence type="ECO:0000259" key="1">
    <source>
        <dbReference type="Pfam" id="PF04471"/>
    </source>
</evidence>
<evidence type="ECO:0000313" key="4">
    <source>
        <dbReference type="Proteomes" id="UP000310458"/>
    </source>
</evidence>
<keyword evidence="4" id="KW-1185">Reference proteome</keyword>
<dbReference type="GO" id="GO:0015666">
    <property type="term" value="F:restriction endodeoxyribonuclease activity"/>
    <property type="evidence" value="ECO:0007669"/>
    <property type="project" value="TreeGrafter"/>
</dbReference>
<feature type="domain" description="Restriction endonuclease type IV Mrr" evidence="1">
    <location>
        <begin position="173"/>
        <end position="290"/>
    </location>
</feature>
<accession>A0A5R9BD17</accession>
<keyword evidence="3" id="KW-0540">Nuclease</keyword>
<dbReference type="Proteomes" id="UP000310458">
    <property type="component" value="Unassembled WGS sequence"/>
</dbReference>
<dbReference type="AlphaFoldDB" id="A0A5R9BD17"/>
<dbReference type="PANTHER" id="PTHR30015">
    <property type="entry name" value="MRR RESTRICTION SYSTEM PROTEIN"/>
    <property type="match status" value="1"/>
</dbReference>
<dbReference type="InterPro" id="IPR007560">
    <property type="entry name" value="Restrct_endonuc_IV_Mrr"/>
</dbReference>
<sequence length="314" mass="34555">MTISDESALDIPKWHEFMHPVLQVLSDGETYSRRALRTATTAATGITEDQLSVILKSGQSKVDNRIGWATSALTQAGAVERPARGAYQITEVGHQALKDHPKSITLTDLREFPSWVAHAEARAARRTEAGMQVAQETGEPGDDSTPEDRISGAIDELQRTAADELLQRLQDGTPDFFEDAVVKLLLAMDYGGAEQRGLKVGGIADGGIDGFVDQDPLGLERVYIQAKRYTTGNSISRETLQAFIGALHGRGANKGVFITTSHFTRHAREYAENLPTRIVLIDGERLTSLMIKYRVGVHVERTYEVVTVDEDFFE</sequence>
<keyword evidence="3" id="KW-0378">Hydrolase</keyword>
<dbReference type="InterPro" id="IPR011856">
    <property type="entry name" value="tRNA_endonuc-like_dom_sf"/>
</dbReference>